<dbReference type="AlphaFoldDB" id="A0AAW8Q6Y1"/>
<keyword evidence="1" id="KW-0812">Transmembrane</keyword>
<protein>
    <recommendedName>
        <fullName evidence="4">SMODS-associating 2TM beta-strand rich effector domain-containing protein</fullName>
    </recommendedName>
</protein>
<comment type="caution">
    <text evidence="2">The sequence shown here is derived from an EMBL/GenBank/DDBJ whole genome shotgun (WGS) entry which is preliminary data.</text>
</comment>
<feature type="transmembrane region" description="Helical" evidence="1">
    <location>
        <begin position="6"/>
        <end position="24"/>
    </location>
</feature>
<evidence type="ECO:0000313" key="3">
    <source>
        <dbReference type="Proteomes" id="UP001253193"/>
    </source>
</evidence>
<reference evidence="2" key="1">
    <citation type="submission" date="2023-06" db="EMBL/GenBank/DDBJ databases">
        <title>Genomic Diversity of Vibrio spp. and Metagenomic Analysis of Pathogens in Florida Gulf Coastal Waters Following Hurricane Ian.</title>
        <authorList>
            <person name="Brumfield K.D."/>
        </authorList>
    </citation>
    <scope>NUCLEOTIDE SEQUENCE</scope>
    <source>
        <strain evidence="2">WBS2B-138</strain>
    </source>
</reference>
<sequence length="158" mass="18382">MNYIETIWLGVFVGVLTALCLFICKQIWQQLIVPYWQEIRYQGADISGDWLATYKDDEKFTEASLSLVLTQSAHNIHGSMHYSMRTTDKKQSLDFDVVGEYWETYLALTAKSKNRRTFSGGVLYLKSVRNGRELEGNFSFRDSRDDKVVNHYAKFVRT</sequence>
<gene>
    <name evidence="2" type="ORF">QX249_27960</name>
</gene>
<name>A0AAW8Q6Y1_VIBPH</name>
<proteinExistence type="predicted"/>
<evidence type="ECO:0000313" key="2">
    <source>
        <dbReference type="EMBL" id="MDS1824457.1"/>
    </source>
</evidence>
<evidence type="ECO:0008006" key="4">
    <source>
        <dbReference type="Google" id="ProtNLM"/>
    </source>
</evidence>
<keyword evidence="1" id="KW-1133">Transmembrane helix</keyword>
<accession>A0AAW8Q6Y1</accession>
<dbReference type="EMBL" id="JAUHGG010000025">
    <property type="protein sequence ID" value="MDS1824457.1"/>
    <property type="molecule type" value="Genomic_DNA"/>
</dbReference>
<evidence type="ECO:0000256" key="1">
    <source>
        <dbReference type="SAM" id="Phobius"/>
    </source>
</evidence>
<organism evidence="2 3">
    <name type="scientific">Vibrio parahaemolyticus</name>
    <dbReference type="NCBI Taxonomy" id="670"/>
    <lineage>
        <taxon>Bacteria</taxon>
        <taxon>Pseudomonadati</taxon>
        <taxon>Pseudomonadota</taxon>
        <taxon>Gammaproteobacteria</taxon>
        <taxon>Vibrionales</taxon>
        <taxon>Vibrionaceae</taxon>
        <taxon>Vibrio</taxon>
    </lineage>
</organism>
<dbReference type="Proteomes" id="UP001253193">
    <property type="component" value="Unassembled WGS sequence"/>
</dbReference>
<dbReference type="RefSeq" id="WP_025523604.1">
    <property type="nucleotide sequence ID" value="NZ_JAUHGG010000025.1"/>
</dbReference>
<keyword evidence="1" id="KW-0472">Membrane</keyword>